<evidence type="ECO:0000313" key="2">
    <source>
        <dbReference type="EMBL" id="GDY43530.1"/>
    </source>
</evidence>
<sequence length="63" mass="7006">MRRAGGWSGCTRKARRSRRSVLRRVGADRKAAEGRPVAAEKKPLRPLKGPENADNPRVFPLTP</sequence>
<keyword evidence="3" id="KW-1185">Reference proteome</keyword>
<organism evidence="2 3">
    <name type="scientific">Streptomyces antimycoticus</name>
    <dbReference type="NCBI Taxonomy" id="68175"/>
    <lineage>
        <taxon>Bacteria</taxon>
        <taxon>Bacillati</taxon>
        <taxon>Actinomycetota</taxon>
        <taxon>Actinomycetes</taxon>
        <taxon>Kitasatosporales</taxon>
        <taxon>Streptomycetaceae</taxon>
        <taxon>Streptomyces</taxon>
        <taxon>Streptomyces violaceusniger group</taxon>
    </lineage>
</organism>
<dbReference type="EMBL" id="BJHV01000001">
    <property type="protein sequence ID" value="GDY43530.1"/>
    <property type="molecule type" value="Genomic_DNA"/>
</dbReference>
<proteinExistence type="predicted"/>
<name>A0A4D4K9I9_9ACTN</name>
<gene>
    <name evidence="2" type="ORF">SANT12839_044120</name>
</gene>
<feature type="region of interest" description="Disordered" evidence="1">
    <location>
        <begin position="1"/>
        <end position="63"/>
    </location>
</feature>
<feature type="compositionally biased region" description="Basic residues" evidence="1">
    <location>
        <begin position="12"/>
        <end position="22"/>
    </location>
</feature>
<protein>
    <submittedName>
        <fullName evidence="2">Uncharacterized protein</fullName>
    </submittedName>
</protein>
<evidence type="ECO:0000313" key="3">
    <source>
        <dbReference type="Proteomes" id="UP000299290"/>
    </source>
</evidence>
<evidence type="ECO:0000256" key="1">
    <source>
        <dbReference type="SAM" id="MobiDB-lite"/>
    </source>
</evidence>
<accession>A0A4D4K9I9</accession>
<dbReference type="Proteomes" id="UP000299290">
    <property type="component" value="Unassembled WGS sequence"/>
</dbReference>
<reference evidence="2 3" key="1">
    <citation type="journal article" date="2020" name="Int. J. Syst. Evol. Microbiol.">
        <title>Reclassification of Streptomyces castelarensis and Streptomyces sporoclivatus as later heterotypic synonyms of Streptomyces antimycoticus.</title>
        <authorList>
            <person name="Komaki H."/>
            <person name="Tamura T."/>
        </authorList>
    </citation>
    <scope>NUCLEOTIDE SEQUENCE [LARGE SCALE GENOMIC DNA]</scope>
    <source>
        <strain evidence="2 3">NBRC 12839</strain>
    </source>
</reference>
<dbReference type="AlphaFoldDB" id="A0A4D4K9I9"/>
<feature type="compositionally biased region" description="Basic and acidic residues" evidence="1">
    <location>
        <begin position="25"/>
        <end position="43"/>
    </location>
</feature>
<comment type="caution">
    <text evidence="2">The sequence shown here is derived from an EMBL/GenBank/DDBJ whole genome shotgun (WGS) entry which is preliminary data.</text>
</comment>